<keyword evidence="6" id="KW-0408">Iron</keyword>
<evidence type="ECO:0000256" key="5">
    <source>
        <dbReference type="ARBA" id="ARBA00023002"/>
    </source>
</evidence>
<evidence type="ECO:0000256" key="2">
    <source>
        <dbReference type="ARBA" id="ARBA00001966"/>
    </source>
</evidence>
<comment type="cofactor">
    <cofactor evidence="2">
        <name>[4Fe-4S] cluster</name>
        <dbReference type="ChEBI" id="CHEBI:49883"/>
    </cofactor>
</comment>
<feature type="domain" description="Nitrite/Sulfite reductase ferredoxin-like" evidence="9">
    <location>
        <begin position="52"/>
        <end position="110"/>
    </location>
</feature>
<feature type="domain" description="Nitrite/Sulfite reductase ferredoxin-like" evidence="9">
    <location>
        <begin position="322"/>
        <end position="394"/>
    </location>
</feature>
<accession>A0A6I4TTN2</accession>
<gene>
    <name evidence="10" type="ORF">GRI97_04355</name>
</gene>
<dbReference type="GO" id="GO:0020037">
    <property type="term" value="F:heme binding"/>
    <property type="evidence" value="ECO:0007669"/>
    <property type="project" value="InterPro"/>
</dbReference>
<keyword evidence="7" id="KW-0411">Iron-sulfur</keyword>
<keyword evidence="4" id="KW-0479">Metal-binding</keyword>
<dbReference type="Pfam" id="PF01077">
    <property type="entry name" value="NIR_SIR"/>
    <property type="match status" value="2"/>
</dbReference>
<dbReference type="AlphaFoldDB" id="A0A6I4TTN2"/>
<evidence type="ECO:0000313" key="10">
    <source>
        <dbReference type="EMBL" id="MXO98217.1"/>
    </source>
</evidence>
<keyword evidence="5" id="KW-0560">Oxidoreductase</keyword>
<dbReference type="GO" id="GO:0009337">
    <property type="term" value="C:sulfite reductase complex (NADPH)"/>
    <property type="evidence" value="ECO:0007669"/>
    <property type="project" value="TreeGrafter"/>
</dbReference>
<dbReference type="InterPro" id="IPR045169">
    <property type="entry name" value="NO2/SO3_Rdtase_4Fe4S_prot"/>
</dbReference>
<dbReference type="EMBL" id="WTYJ01000001">
    <property type="protein sequence ID" value="MXO98217.1"/>
    <property type="molecule type" value="Genomic_DNA"/>
</dbReference>
<dbReference type="Gene3D" id="3.90.480.10">
    <property type="entry name" value="Sulfite Reductase Hemoprotein,Domain 2"/>
    <property type="match status" value="1"/>
</dbReference>
<keyword evidence="3" id="KW-0004">4Fe-4S</keyword>
<dbReference type="InterPro" id="IPR045854">
    <property type="entry name" value="NO2/SO3_Rdtase_4Fe4S_sf"/>
</dbReference>
<organism evidence="10 11">
    <name type="scientific">Croceibacterium xixiisoli</name>
    <dbReference type="NCBI Taxonomy" id="1476466"/>
    <lineage>
        <taxon>Bacteria</taxon>
        <taxon>Pseudomonadati</taxon>
        <taxon>Pseudomonadota</taxon>
        <taxon>Alphaproteobacteria</taxon>
        <taxon>Sphingomonadales</taxon>
        <taxon>Erythrobacteraceae</taxon>
        <taxon>Croceibacterium</taxon>
    </lineage>
</organism>
<dbReference type="SUPFAM" id="SSF56014">
    <property type="entry name" value="Nitrite and sulphite reductase 4Fe-4S domain-like"/>
    <property type="match status" value="2"/>
</dbReference>
<dbReference type="SUPFAM" id="SSF55124">
    <property type="entry name" value="Nitrite/Sulfite reductase N-terminal domain-like"/>
    <property type="match status" value="2"/>
</dbReference>
<dbReference type="Gene3D" id="3.30.413.10">
    <property type="entry name" value="Sulfite Reductase Hemoprotein, domain 1"/>
    <property type="match status" value="2"/>
</dbReference>
<evidence type="ECO:0000256" key="1">
    <source>
        <dbReference type="ARBA" id="ARBA00001929"/>
    </source>
</evidence>
<dbReference type="Pfam" id="PF03460">
    <property type="entry name" value="NIR_SIR_ferr"/>
    <property type="match status" value="2"/>
</dbReference>
<name>A0A6I4TTN2_9SPHN</name>
<comment type="caution">
    <text evidence="10">The sequence shown here is derived from an EMBL/GenBank/DDBJ whole genome shotgun (WGS) entry which is preliminary data.</text>
</comment>
<evidence type="ECO:0000256" key="3">
    <source>
        <dbReference type="ARBA" id="ARBA00022485"/>
    </source>
</evidence>
<dbReference type="GO" id="GO:0046872">
    <property type="term" value="F:metal ion binding"/>
    <property type="evidence" value="ECO:0007669"/>
    <property type="project" value="UniProtKB-KW"/>
</dbReference>
<evidence type="ECO:0000259" key="9">
    <source>
        <dbReference type="Pfam" id="PF03460"/>
    </source>
</evidence>
<dbReference type="GO" id="GO:0050311">
    <property type="term" value="F:sulfite reductase (ferredoxin) activity"/>
    <property type="evidence" value="ECO:0007669"/>
    <property type="project" value="TreeGrafter"/>
</dbReference>
<evidence type="ECO:0000256" key="7">
    <source>
        <dbReference type="ARBA" id="ARBA00023014"/>
    </source>
</evidence>
<dbReference type="RefSeq" id="WP_161389877.1">
    <property type="nucleotide sequence ID" value="NZ_JBHSCP010000001.1"/>
</dbReference>
<dbReference type="Proteomes" id="UP000469430">
    <property type="component" value="Unassembled WGS sequence"/>
</dbReference>
<evidence type="ECO:0000256" key="6">
    <source>
        <dbReference type="ARBA" id="ARBA00023004"/>
    </source>
</evidence>
<dbReference type="GO" id="GO:0016002">
    <property type="term" value="F:sulfite reductase activity"/>
    <property type="evidence" value="ECO:0007669"/>
    <property type="project" value="TreeGrafter"/>
</dbReference>
<evidence type="ECO:0000259" key="8">
    <source>
        <dbReference type="Pfam" id="PF01077"/>
    </source>
</evidence>
<sequence length="544" mass="60548">MYKYDQYDQAMVDTRVAEFRDQTRRRIEGKMTEDQFKPLRLQNGLYLQLHAYMLRVAVPYGTLSGAQMHILADIADKYDRGYGHFTTRQNIQYNWIKLEDAPDILADLAKVEMHAIQTSGNCIRNISSDHFAGAAADEVIDPRPYAELLRQWSSFHPEFLTLPRKFKIAVIASKTDRAAMKLHDIGIRIVKNDAGEIGATFYAGGGMGRTPMIAPMIREFVPLDQLITYSEACLRVYNRYGRRDNKYKARIKILIHELGRDEYVRQVEEEFAHLQTQGLEPPLAELERIKGYFTDPPFDAAASDDLDLSNPDFAAWVAANCHTHKQPGYIAVTISLKPVGGIPGDATAAQIHLMADLAREHSFDECRVTHAQNIVLPHVRKADLFAVWQQLAAAGLGTPNLDQIGDIIACPGLDYCSLANARSIPVAQKISQRFADSGKGATLGELKLKISGCINACGHHHAGHIGILGVDKKGLENFQLLLGGSEADDTSLGKITGPGFTEDGIVDAIDKVTDVYLDKREGDERFLDTYRRIGMDPFKEAIYG</sequence>
<feature type="domain" description="Nitrite/sulphite reductase 4Fe-4S" evidence="8">
    <location>
        <begin position="403"/>
        <end position="542"/>
    </location>
</feature>
<comment type="cofactor">
    <cofactor evidence="1">
        <name>siroheme</name>
        <dbReference type="ChEBI" id="CHEBI:60052"/>
    </cofactor>
</comment>
<dbReference type="OrthoDB" id="9803707at2"/>
<proteinExistence type="predicted"/>
<dbReference type="InterPro" id="IPR036136">
    <property type="entry name" value="Nit/Sulf_reduc_fer-like_dom_sf"/>
</dbReference>
<evidence type="ECO:0000313" key="11">
    <source>
        <dbReference type="Proteomes" id="UP000469430"/>
    </source>
</evidence>
<dbReference type="PANTHER" id="PTHR11493:SF47">
    <property type="entry name" value="SULFITE REDUCTASE [NADPH] SUBUNIT BETA"/>
    <property type="match status" value="1"/>
</dbReference>
<keyword evidence="11" id="KW-1185">Reference proteome</keyword>
<dbReference type="Gene3D" id="3.90.480.20">
    <property type="match status" value="1"/>
</dbReference>
<protein>
    <submittedName>
        <fullName evidence="10">Nitrite/sulfite reductase</fullName>
    </submittedName>
</protein>
<feature type="domain" description="Nitrite/sulphite reductase 4Fe-4S" evidence="8">
    <location>
        <begin position="119"/>
        <end position="273"/>
    </location>
</feature>
<evidence type="ECO:0000256" key="4">
    <source>
        <dbReference type="ARBA" id="ARBA00022723"/>
    </source>
</evidence>
<reference evidence="10 11" key="1">
    <citation type="submission" date="2019-12" db="EMBL/GenBank/DDBJ databases">
        <title>Genomic-based taxomic classification of the family Erythrobacteraceae.</title>
        <authorList>
            <person name="Xu L."/>
        </authorList>
    </citation>
    <scope>NUCLEOTIDE SEQUENCE [LARGE SCALE GENOMIC DNA]</scope>
    <source>
        <strain evidence="10 11">S36</strain>
    </source>
</reference>
<dbReference type="PANTHER" id="PTHR11493">
    <property type="entry name" value="SULFITE REDUCTASE [NADPH] SUBUNIT BETA-RELATED"/>
    <property type="match status" value="1"/>
</dbReference>
<dbReference type="GO" id="GO:0000103">
    <property type="term" value="P:sulfate assimilation"/>
    <property type="evidence" value="ECO:0007669"/>
    <property type="project" value="TreeGrafter"/>
</dbReference>
<dbReference type="InterPro" id="IPR005117">
    <property type="entry name" value="NiRdtase/SiRdtase_haem-b_fer"/>
</dbReference>
<dbReference type="GO" id="GO:0051539">
    <property type="term" value="F:4 iron, 4 sulfur cluster binding"/>
    <property type="evidence" value="ECO:0007669"/>
    <property type="project" value="UniProtKB-KW"/>
</dbReference>
<dbReference type="InterPro" id="IPR006067">
    <property type="entry name" value="NO2/SO3_Rdtase_4Fe4S_dom"/>
</dbReference>